<comment type="caution">
    <text evidence="1">The sequence shown here is derived from an EMBL/GenBank/DDBJ whole genome shotgun (WGS) entry which is preliminary data.</text>
</comment>
<protein>
    <submittedName>
        <fullName evidence="1">Uncharacterized protein</fullName>
    </submittedName>
</protein>
<gene>
    <name evidence="1" type="ORF">OS493_035000</name>
</gene>
<evidence type="ECO:0000313" key="1">
    <source>
        <dbReference type="EMBL" id="KAJ7321427.1"/>
    </source>
</evidence>
<evidence type="ECO:0000313" key="2">
    <source>
        <dbReference type="Proteomes" id="UP001163046"/>
    </source>
</evidence>
<dbReference type="AlphaFoldDB" id="A0A9X0CDX4"/>
<name>A0A9X0CDX4_9CNID</name>
<accession>A0A9X0CDX4</accession>
<sequence>MVMIAVETLQTANSTGRQSLAFSGLLTVEIRKLFQHPVIRQLVKKKVDKIWPFLVQCFDRLVFDVSLVVVLRLAVWLN</sequence>
<organism evidence="1 2">
    <name type="scientific">Desmophyllum pertusum</name>
    <dbReference type="NCBI Taxonomy" id="174260"/>
    <lineage>
        <taxon>Eukaryota</taxon>
        <taxon>Metazoa</taxon>
        <taxon>Cnidaria</taxon>
        <taxon>Anthozoa</taxon>
        <taxon>Hexacorallia</taxon>
        <taxon>Scleractinia</taxon>
        <taxon>Caryophylliina</taxon>
        <taxon>Caryophylliidae</taxon>
        <taxon>Desmophyllum</taxon>
    </lineage>
</organism>
<dbReference type="Proteomes" id="UP001163046">
    <property type="component" value="Unassembled WGS sequence"/>
</dbReference>
<proteinExistence type="predicted"/>
<keyword evidence="2" id="KW-1185">Reference proteome</keyword>
<reference evidence="1" key="1">
    <citation type="submission" date="2023-01" db="EMBL/GenBank/DDBJ databases">
        <title>Genome assembly of the deep-sea coral Lophelia pertusa.</title>
        <authorList>
            <person name="Herrera S."/>
            <person name="Cordes E."/>
        </authorList>
    </citation>
    <scope>NUCLEOTIDE SEQUENCE</scope>
    <source>
        <strain evidence="1">USNM1676648</strain>
        <tissue evidence="1">Polyp</tissue>
    </source>
</reference>
<dbReference type="EMBL" id="MU827828">
    <property type="protein sequence ID" value="KAJ7321427.1"/>
    <property type="molecule type" value="Genomic_DNA"/>
</dbReference>